<protein>
    <recommendedName>
        <fullName evidence="1">DNA (cytosine-5-)-methyltransferase</fullName>
        <ecNumber evidence="1">2.1.1.37</ecNumber>
    </recommendedName>
</protein>
<dbReference type="GO" id="GO:0009307">
    <property type="term" value="P:DNA restriction-modification system"/>
    <property type="evidence" value="ECO:0007669"/>
    <property type="project" value="UniProtKB-KW"/>
</dbReference>
<gene>
    <name evidence="8" type="ordered locus">HPL003_26790</name>
</gene>
<dbReference type="InterPro" id="IPR029063">
    <property type="entry name" value="SAM-dependent_MTases_sf"/>
</dbReference>
<evidence type="ECO:0000256" key="2">
    <source>
        <dbReference type="ARBA" id="ARBA00022603"/>
    </source>
</evidence>
<accession>G7VRQ1</accession>
<keyword evidence="5" id="KW-0680">Restriction system</keyword>
<dbReference type="Proteomes" id="UP000005876">
    <property type="component" value="Chromosome"/>
</dbReference>
<dbReference type="InterPro" id="IPR001525">
    <property type="entry name" value="C5_MeTfrase"/>
</dbReference>
<dbReference type="Gene3D" id="3.90.120.10">
    <property type="entry name" value="DNA Methylase, subunit A, domain 2"/>
    <property type="match status" value="1"/>
</dbReference>
<dbReference type="GO" id="GO:0003677">
    <property type="term" value="F:DNA binding"/>
    <property type="evidence" value="ECO:0007669"/>
    <property type="project" value="TreeGrafter"/>
</dbReference>
<organism evidence="8 9">
    <name type="scientific">Paenibacillus terrae (strain HPL-003)</name>
    <dbReference type="NCBI Taxonomy" id="985665"/>
    <lineage>
        <taxon>Bacteria</taxon>
        <taxon>Bacillati</taxon>
        <taxon>Bacillota</taxon>
        <taxon>Bacilli</taxon>
        <taxon>Bacillales</taxon>
        <taxon>Paenibacillaceae</taxon>
        <taxon>Paenibacillus</taxon>
    </lineage>
</organism>
<dbReference type="EC" id="2.1.1.37" evidence="1"/>
<dbReference type="InterPro" id="IPR050390">
    <property type="entry name" value="C5-Methyltransferase"/>
</dbReference>
<dbReference type="Gene3D" id="3.40.50.150">
    <property type="entry name" value="Vaccinia Virus protein VP39"/>
    <property type="match status" value="1"/>
</dbReference>
<evidence type="ECO:0000256" key="7">
    <source>
        <dbReference type="RuleBase" id="RU000416"/>
    </source>
</evidence>
<keyword evidence="4 6" id="KW-0949">S-adenosyl-L-methionine</keyword>
<dbReference type="GO" id="GO:0003886">
    <property type="term" value="F:DNA (cytosine-5-)-methyltransferase activity"/>
    <property type="evidence" value="ECO:0007669"/>
    <property type="project" value="UniProtKB-EC"/>
</dbReference>
<keyword evidence="2 6" id="KW-0489">Methyltransferase</keyword>
<dbReference type="GO" id="GO:0044027">
    <property type="term" value="P:negative regulation of gene expression via chromosomal CpG island methylation"/>
    <property type="evidence" value="ECO:0007669"/>
    <property type="project" value="TreeGrafter"/>
</dbReference>
<dbReference type="Pfam" id="PF00145">
    <property type="entry name" value="DNA_methylase"/>
    <property type="match status" value="1"/>
</dbReference>
<reference evidence="9" key="1">
    <citation type="submission" date="2011-11" db="EMBL/GenBank/DDBJ databases">
        <title>Complete sequence of Paenibacillus terrae HPL-003.</title>
        <authorList>
            <person name="Shin S.H."/>
            <person name="Kim S."/>
            <person name="Kim J.Y."/>
        </authorList>
    </citation>
    <scope>NUCLEOTIDE SEQUENCE [LARGE SCALE GENOMIC DNA]</scope>
    <source>
        <strain evidence="9">HPL-003</strain>
    </source>
</reference>
<dbReference type="HOGENOM" id="CLU_006958_6_0_9"/>
<evidence type="ECO:0000313" key="9">
    <source>
        <dbReference type="Proteomes" id="UP000005876"/>
    </source>
</evidence>
<dbReference type="PANTHER" id="PTHR10629">
    <property type="entry name" value="CYTOSINE-SPECIFIC METHYLTRANSFERASE"/>
    <property type="match status" value="1"/>
</dbReference>
<dbReference type="GO" id="GO:0032259">
    <property type="term" value="P:methylation"/>
    <property type="evidence" value="ECO:0007669"/>
    <property type="project" value="UniProtKB-KW"/>
</dbReference>
<proteinExistence type="inferred from homology"/>
<evidence type="ECO:0000256" key="5">
    <source>
        <dbReference type="ARBA" id="ARBA00022747"/>
    </source>
</evidence>
<dbReference type="STRING" id="985665.HPL003_26790"/>
<sequence>MDNAPTIFSFFSGAGFLDLGFEKTGYNVAFVNEYHRPFMETYIHSRRVMGIPQPEFGYHLCDITEFEQEAESESLSRLINKTKNEKRLVGFIGGPPCPDFSVAGKNRGQEGENGRLSATYIDLICKQKPDFFLFENVKGLWRTTKHRAFYEEMKTKLHRCGYLTTERLINSIEYGAPQQRERIILIGFQKSVLKNLGIKLDAGQSLTDIFPWEEHLKYRIDDINAMPWPGMEPFLEEGEREKPEGISEELTADYWFKKNDVENHPNAHQYFTPRAGLAKFLVIPEGDDSKKSYKRLHRWRPSPTVAYGNNEVHLHPYKARRLSVAEALALQSLPKEYELPPAITLSNAFKTVGNGVPYEAAKGIAETILDFLKVD</sequence>
<evidence type="ECO:0000256" key="1">
    <source>
        <dbReference type="ARBA" id="ARBA00011975"/>
    </source>
</evidence>
<evidence type="ECO:0000256" key="3">
    <source>
        <dbReference type="ARBA" id="ARBA00022679"/>
    </source>
</evidence>
<dbReference type="PANTHER" id="PTHR10629:SF52">
    <property type="entry name" value="DNA (CYTOSINE-5)-METHYLTRANSFERASE 1"/>
    <property type="match status" value="1"/>
</dbReference>
<dbReference type="EMBL" id="CP003107">
    <property type="protein sequence ID" value="AET62070.1"/>
    <property type="molecule type" value="Genomic_DNA"/>
</dbReference>
<feature type="active site" evidence="6">
    <location>
        <position position="97"/>
    </location>
</feature>
<reference evidence="8 9" key="3">
    <citation type="journal article" date="2012" name="J. Bacteriol.">
        <title>Genome Sequence of Paenibacillus terrae HPL-003, a Xylanase-Producing Bacterium Isolated from Soil Found in Forest Residue.</title>
        <authorList>
            <person name="Shin S.H."/>
            <person name="Kim S."/>
            <person name="Kim J.Y."/>
            <person name="Song H.Y."/>
            <person name="Cho S.J."/>
            <person name="Kim D.R."/>
            <person name="Lee K.I."/>
            <person name="Lim H.K."/>
            <person name="Park N.J."/>
            <person name="Hwang I.T."/>
            <person name="Yang K.S."/>
        </authorList>
    </citation>
    <scope>NUCLEOTIDE SEQUENCE [LARGE SCALE GENOMIC DNA]</scope>
    <source>
        <strain evidence="8 9">HPL-003</strain>
    </source>
</reference>
<dbReference type="AlphaFoldDB" id="G7VRQ1"/>
<name>G7VRQ1_PAETH</name>
<dbReference type="PRINTS" id="PR00105">
    <property type="entry name" value="C5METTRFRASE"/>
</dbReference>
<evidence type="ECO:0000256" key="6">
    <source>
        <dbReference type="PROSITE-ProRule" id="PRU01016"/>
    </source>
</evidence>
<dbReference type="KEGG" id="pta:HPL003_26790"/>
<evidence type="ECO:0000256" key="4">
    <source>
        <dbReference type="ARBA" id="ARBA00022691"/>
    </source>
</evidence>
<evidence type="ECO:0000313" key="8">
    <source>
        <dbReference type="EMBL" id="AET62070.1"/>
    </source>
</evidence>
<dbReference type="PROSITE" id="PS51679">
    <property type="entry name" value="SAM_MT_C5"/>
    <property type="match status" value="1"/>
</dbReference>
<dbReference type="REBASE" id="41561">
    <property type="entry name" value="M.Pte3ORF26790P"/>
</dbReference>
<keyword evidence="3 6" id="KW-0808">Transferase</keyword>
<dbReference type="NCBIfam" id="TIGR00675">
    <property type="entry name" value="dcm"/>
    <property type="match status" value="1"/>
</dbReference>
<dbReference type="eggNOG" id="COG0270">
    <property type="taxonomic scope" value="Bacteria"/>
</dbReference>
<reference key="2">
    <citation type="submission" date="2011-11" db="EMBL/GenBank/DDBJ databases">
        <authorList>
            <person name="Shin S.H."/>
            <person name="Kim S."/>
            <person name="Kim J.Y."/>
        </authorList>
    </citation>
    <scope>NUCLEOTIDE SEQUENCE</scope>
    <source>
        <strain>HPL-003</strain>
    </source>
</reference>
<dbReference type="SUPFAM" id="SSF53335">
    <property type="entry name" value="S-adenosyl-L-methionine-dependent methyltransferases"/>
    <property type="match status" value="1"/>
</dbReference>
<dbReference type="RefSeq" id="WP_014282750.1">
    <property type="nucleotide sequence ID" value="NC_016641.1"/>
</dbReference>
<dbReference type="OrthoDB" id="9813719at2"/>
<comment type="similarity">
    <text evidence="6 7">Belongs to the class I-like SAM-binding methyltransferase superfamily. C5-methyltransferase family.</text>
</comment>